<evidence type="ECO:0000313" key="3">
    <source>
        <dbReference type="Proteomes" id="UP001155241"/>
    </source>
</evidence>
<comment type="caution">
    <text evidence="2">The sequence shown here is derived from an EMBL/GenBank/DDBJ whole genome shotgun (WGS) entry which is preliminary data.</text>
</comment>
<organism evidence="2 3">
    <name type="scientific">Aeoliella straminimaris</name>
    <dbReference type="NCBI Taxonomy" id="2954799"/>
    <lineage>
        <taxon>Bacteria</taxon>
        <taxon>Pseudomonadati</taxon>
        <taxon>Planctomycetota</taxon>
        <taxon>Planctomycetia</taxon>
        <taxon>Pirellulales</taxon>
        <taxon>Lacipirellulaceae</taxon>
        <taxon>Aeoliella</taxon>
    </lineage>
</organism>
<reference evidence="2" key="1">
    <citation type="submission" date="2022-06" db="EMBL/GenBank/DDBJ databases">
        <title>Aeoliella straminimaris, a novel planctomycete from sediments.</title>
        <authorList>
            <person name="Vitorino I.R."/>
            <person name="Lage O.M."/>
        </authorList>
    </citation>
    <scope>NUCLEOTIDE SEQUENCE</scope>
    <source>
        <strain evidence="2">ICT_H6.2</strain>
    </source>
</reference>
<accession>A0A9X2JGY9</accession>
<gene>
    <name evidence="2" type="ORF">NG895_15170</name>
</gene>
<keyword evidence="1" id="KW-0732">Signal</keyword>
<evidence type="ECO:0000313" key="2">
    <source>
        <dbReference type="EMBL" id="MCO6045251.1"/>
    </source>
</evidence>
<dbReference type="RefSeq" id="WP_252853362.1">
    <property type="nucleotide sequence ID" value="NZ_JAMXLR010000051.1"/>
</dbReference>
<keyword evidence="3" id="KW-1185">Reference proteome</keyword>
<protein>
    <submittedName>
        <fullName evidence="2">Uncharacterized protein</fullName>
    </submittedName>
</protein>
<dbReference type="Proteomes" id="UP001155241">
    <property type="component" value="Unassembled WGS sequence"/>
</dbReference>
<dbReference type="AlphaFoldDB" id="A0A9X2JGY9"/>
<name>A0A9X2JGY9_9BACT</name>
<evidence type="ECO:0000256" key="1">
    <source>
        <dbReference type="SAM" id="SignalP"/>
    </source>
</evidence>
<proteinExistence type="predicted"/>
<feature type="chain" id="PRO_5040893897" evidence="1">
    <location>
        <begin position="26"/>
        <end position="220"/>
    </location>
</feature>
<feature type="signal peptide" evidence="1">
    <location>
        <begin position="1"/>
        <end position="25"/>
    </location>
</feature>
<dbReference type="EMBL" id="JAMXLR010000051">
    <property type="protein sequence ID" value="MCO6045251.1"/>
    <property type="molecule type" value="Genomic_DNA"/>
</dbReference>
<sequence length="220" mass="24215">MDLAKTTLGLLAVLVLTNSGATALAKSPAEEVQDVRSEFLSEAVKARAEYRRELQKAAKSAVRDYERAAASAVRAGELAAATDAMRQILWLDRDHKKARAHFEAIGQLDEVLKELEDEPVIPEGDEPVDNSKLARELVGTTWTWGAKDTITFAPGGVATVSSDKQPNSRAWRVLPDGMVHVMSLKPLNSYVLVKFDPKSSTYLGKAYLLEYPDFNGKRTR</sequence>